<feature type="transmembrane region" description="Helical" evidence="1">
    <location>
        <begin position="97"/>
        <end position="116"/>
    </location>
</feature>
<proteinExistence type="predicted"/>
<accession>A0A7G8PV56</accession>
<protein>
    <recommendedName>
        <fullName evidence="2">Sulfatase N-terminal domain-containing protein</fullName>
    </recommendedName>
</protein>
<feature type="transmembrane region" description="Helical" evidence="1">
    <location>
        <begin position="123"/>
        <end position="143"/>
    </location>
</feature>
<evidence type="ECO:0000259" key="2">
    <source>
        <dbReference type="Pfam" id="PF00884"/>
    </source>
</evidence>
<dbReference type="Gene3D" id="3.40.720.10">
    <property type="entry name" value="Alkaline Phosphatase, subunit A"/>
    <property type="match status" value="1"/>
</dbReference>
<dbReference type="InterPro" id="IPR000917">
    <property type="entry name" value="Sulfatase_N"/>
</dbReference>
<dbReference type="EMBL" id="CP052909">
    <property type="protein sequence ID" value="QNJ98222.1"/>
    <property type="molecule type" value="Genomic_DNA"/>
</dbReference>
<organism evidence="3 4">
    <name type="scientific">Constantimarinum furrinae</name>
    <dbReference type="NCBI Taxonomy" id="2562285"/>
    <lineage>
        <taxon>Bacteria</taxon>
        <taxon>Pseudomonadati</taxon>
        <taxon>Bacteroidota</taxon>
        <taxon>Flavobacteriia</taxon>
        <taxon>Flavobacteriales</taxon>
        <taxon>Flavobacteriaceae</taxon>
        <taxon>Altibacter/Constantimarinum group</taxon>
        <taxon>Constantimarinum</taxon>
    </lineage>
</organism>
<dbReference type="RefSeq" id="WP_186987830.1">
    <property type="nucleotide sequence ID" value="NZ_CP052909.1"/>
</dbReference>
<reference evidence="3 4" key="1">
    <citation type="submission" date="2020-04" db="EMBL/GenBank/DDBJ databases">
        <title>Genome sequence of Altibacter aquimarinus strain ALE3EI.</title>
        <authorList>
            <person name="Oh H.-M."/>
            <person name="Jang D."/>
        </authorList>
    </citation>
    <scope>NUCLEOTIDE SEQUENCE [LARGE SCALE GENOMIC DNA]</scope>
    <source>
        <strain evidence="3 4">ALE3EI</strain>
    </source>
</reference>
<evidence type="ECO:0000313" key="4">
    <source>
        <dbReference type="Proteomes" id="UP000515514"/>
    </source>
</evidence>
<dbReference type="KEGG" id="alti:ALE3EI_1670"/>
<evidence type="ECO:0000256" key="1">
    <source>
        <dbReference type="SAM" id="Phobius"/>
    </source>
</evidence>
<feature type="domain" description="Sulfatase N-terminal" evidence="2">
    <location>
        <begin position="201"/>
        <end position="425"/>
    </location>
</feature>
<keyword evidence="1" id="KW-1133">Transmembrane helix</keyword>
<dbReference type="Pfam" id="PF00884">
    <property type="entry name" value="Sulfatase"/>
    <property type="match status" value="1"/>
</dbReference>
<feature type="transmembrane region" description="Helical" evidence="1">
    <location>
        <begin position="72"/>
        <end position="91"/>
    </location>
</feature>
<sequence>MIKKFLKSEKRSPFIFGLAAGLYPVIFYYATNYTLINSWKHLGFFIALFLVAPIVSLFVVDKLTKLRSLHRFQHYALPFLNVFLFLFFLHLCLYASVQVWISLGLLILAGIIAFFLNKHSKKIVVLQFILAVIAFVSLVPTVINQLSYSDEWMILPDDIAEAQFVTKPNVYYIQPDGYVNFSEIEKGYYNIDNTVFKAFLKTQGFTLYEDFRSNYNSTLVSNTAIFSMRHHYHNSGFNFSETIDGRDIIITKNAVLDVFKKNGYKTHFFAESPYLLANHPEIGYDVTNFSLDEISYIGTGLEVSKEIFDPLKEYIDVETEQPKFFFVEIFKPGHVPSQKADSKGAEAEKQLWIERLQLANEKLRKTVNIIKERDPNALILIMADHGGYVGMDYMMQMRTRTEDRDQLFSIFSSQLAIHWPDNKAPRFDNTFKTTVNTFRILFSYLAQEEKYLKHLEEDVSFLIVKEGAPKGVYKCIDAEGNIIFEKI</sequence>
<evidence type="ECO:0000313" key="3">
    <source>
        <dbReference type="EMBL" id="QNJ98222.1"/>
    </source>
</evidence>
<feature type="transmembrane region" description="Helical" evidence="1">
    <location>
        <begin position="12"/>
        <end position="30"/>
    </location>
</feature>
<dbReference type="SUPFAM" id="SSF53649">
    <property type="entry name" value="Alkaline phosphatase-like"/>
    <property type="match status" value="1"/>
</dbReference>
<name>A0A7G8PV56_9FLAO</name>
<dbReference type="InterPro" id="IPR017850">
    <property type="entry name" value="Alkaline_phosphatase_core_sf"/>
</dbReference>
<keyword evidence="1" id="KW-0472">Membrane</keyword>
<feature type="transmembrane region" description="Helical" evidence="1">
    <location>
        <begin position="42"/>
        <end position="60"/>
    </location>
</feature>
<keyword evidence="4" id="KW-1185">Reference proteome</keyword>
<dbReference type="Proteomes" id="UP000515514">
    <property type="component" value="Chromosome"/>
</dbReference>
<keyword evidence="1" id="KW-0812">Transmembrane</keyword>
<dbReference type="AlphaFoldDB" id="A0A7G8PV56"/>
<gene>
    <name evidence="3" type="ORF">ALE3EI_1670</name>
</gene>